<keyword evidence="6" id="KW-0460">Magnesium</keyword>
<comment type="function">
    <text evidence="1 6">Catalyzes the insertion of molybdate into adenylated molybdopterin with the concomitant release of AMP.</text>
</comment>
<dbReference type="EMBL" id="RQJO01000010">
    <property type="protein sequence ID" value="RRB01178.1"/>
    <property type="molecule type" value="Genomic_DNA"/>
</dbReference>
<evidence type="ECO:0000256" key="6">
    <source>
        <dbReference type="RuleBase" id="RU365090"/>
    </source>
</evidence>
<dbReference type="InterPro" id="IPR036135">
    <property type="entry name" value="MoeA_linker/N_sf"/>
</dbReference>
<evidence type="ECO:0000313" key="9">
    <source>
        <dbReference type="Proteomes" id="UP000271925"/>
    </source>
</evidence>
<keyword evidence="9" id="KW-1185">Reference proteome</keyword>
<dbReference type="Gene3D" id="3.40.980.10">
    <property type="entry name" value="MoaB/Mog-like domain"/>
    <property type="match status" value="1"/>
</dbReference>
<dbReference type="SUPFAM" id="SSF63882">
    <property type="entry name" value="MoeA N-terminal region -like"/>
    <property type="match status" value="1"/>
</dbReference>
<keyword evidence="6 8" id="KW-0808">Transferase</keyword>
<organism evidence="8 9">
    <name type="scientific">Larkinella rosea</name>
    <dbReference type="NCBI Taxonomy" id="2025312"/>
    <lineage>
        <taxon>Bacteria</taxon>
        <taxon>Pseudomonadati</taxon>
        <taxon>Bacteroidota</taxon>
        <taxon>Cytophagia</taxon>
        <taxon>Cytophagales</taxon>
        <taxon>Spirosomataceae</taxon>
        <taxon>Larkinella</taxon>
    </lineage>
</organism>
<name>A0A3P1BJE9_9BACT</name>
<sequence>MLSVSEAFSLVLNHSLVVSAESIPLTQAAGRVLREPLVADRDLPPFDRVSMDGIAIQYRAFANGQRRFPIIGTQFAGQPAQTLTNETACLEVMTGAMLPAGADAVIRYEDIQMVEGTAEIRLETIQLGQNIHHRAVDRKQNEELVPAGVRLGPAEMAVAASVGKTSVLVSKPPRIALISTGDELVDVSESPKPYQIRRSNTYLLQTVLQTTGAETALFHLPDDPLAMETELKTILADYDALVLSGGVSAGKADFVPTVMAKLGVNQVFHQVAQRPGKPFWFGASDTGKVAFGLPGNPVSTFLCAYRYLVPWLKGSIGLPVLPPSVAQLAQVVSFPPKLTYFLPVSLSVNPEGVWQAKPLPGSGSADYANLLHCNGFMELPPERSEFNESEAFPVYTFR</sequence>
<dbReference type="InterPro" id="IPR005110">
    <property type="entry name" value="MoeA_linker/N"/>
</dbReference>
<comment type="similarity">
    <text evidence="3 6">Belongs to the MoeA family.</text>
</comment>
<dbReference type="InterPro" id="IPR036425">
    <property type="entry name" value="MoaB/Mog-like_dom_sf"/>
</dbReference>
<dbReference type="RefSeq" id="WP_124877640.1">
    <property type="nucleotide sequence ID" value="NZ_RQJO01000010.1"/>
</dbReference>
<dbReference type="CDD" id="cd00887">
    <property type="entry name" value="MoeA"/>
    <property type="match status" value="1"/>
</dbReference>
<evidence type="ECO:0000313" key="8">
    <source>
        <dbReference type="EMBL" id="RRB01178.1"/>
    </source>
</evidence>
<keyword evidence="6" id="KW-0500">Molybdenum</keyword>
<evidence type="ECO:0000256" key="1">
    <source>
        <dbReference type="ARBA" id="ARBA00002901"/>
    </source>
</evidence>
<keyword evidence="4 6" id="KW-0501">Molybdenum cofactor biosynthesis</keyword>
<evidence type="ECO:0000256" key="3">
    <source>
        <dbReference type="ARBA" id="ARBA00010763"/>
    </source>
</evidence>
<dbReference type="PANTHER" id="PTHR10192:SF5">
    <property type="entry name" value="GEPHYRIN"/>
    <property type="match status" value="1"/>
</dbReference>
<comment type="cofactor">
    <cofactor evidence="6">
        <name>Mg(2+)</name>
        <dbReference type="ChEBI" id="CHEBI:18420"/>
    </cofactor>
</comment>
<proteinExistence type="inferred from homology"/>
<dbReference type="OrthoDB" id="9804758at2"/>
<dbReference type="InterPro" id="IPR005111">
    <property type="entry name" value="MoeA_C_domain_IV"/>
</dbReference>
<comment type="pathway">
    <text evidence="2 6">Cofactor biosynthesis; molybdopterin biosynthesis.</text>
</comment>
<protein>
    <recommendedName>
        <fullName evidence="6">Molybdopterin molybdenumtransferase</fullName>
        <ecNumber evidence="6">2.10.1.1</ecNumber>
    </recommendedName>
</protein>
<comment type="catalytic activity">
    <reaction evidence="5">
        <text>adenylyl-molybdopterin + molybdate = Mo-molybdopterin + AMP + H(+)</text>
        <dbReference type="Rhea" id="RHEA:35047"/>
        <dbReference type="ChEBI" id="CHEBI:15378"/>
        <dbReference type="ChEBI" id="CHEBI:36264"/>
        <dbReference type="ChEBI" id="CHEBI:62727"/>
        <dbReference type="ChEBI" id="CHEBI:71302"/>
        <dbReference type="ChEBI" id="CHEBI:456215"/>
        <dbReference type="EC" id="2.10.1.1"/>
    </reaction>
</comment>
<dbReference type="UniPathway" id="UPA00344"/>
<dbReference type="Pfam" id="PF03453">
    <property type="entry name" value="MoeA_N"/>
    <property type="match status" value="1"/>
</dbReference>
<dbReference type="GO" id="GO:0046872">
    <property type="term" value="F:metal ion binding"/>
    <property type="evidence" value="ECO:0007669"/>
    <property type="project" value="UniProtKB-UniRule"/>
</dbReference>
<reference evidence="8 9" key="1">
    <citation type="submission" date="2018-11" db="EMBL/GenBank/DDBJ databases">
        <authorList>
            <person name="Zhou Z."/>
            <person name="Wang G."/>
        </authorList>
    </citation>
    <scope>NUCLEOTIDE SEQUENCE [LARGE SCALE GENOMIC DNA]</scope>
    <source>
        <strain evidence="8 9">KCTC52004</strain>
    </source>
</reference>
<dbReference type="Proteomes" id="UP000271925">
    <property type="component" value="Unassembled WGS sequence"/>
</dbReference>
<dbReference type="SMART" id="SM00852">
    <property type="entry name" value="MoCF_biosynth"/>
    <property type="match status" value="1"/>
</dbReference>
<evidence type="ECO:0000256" key="2">
    <source>
        <dbReference type="ARBA" id="ARBA00005046"/>
    </source>
</evidence>
<gene>
    <name evidence="8" type="ORF">EHT25_23680</name>
</gene>
<evidence type="ECO:0000259" key="7">
    <source>
        <dbReference type="SMART" id="SM00852"/>
    </source>
</evidence>
<dbReference type="Gene3D" id="2.40.340.10">
    <property type="entry name" value="MoeA, C-terminal, domain IV"/>
    <property type="match status" value="1"/>
</dbReference>
<dbReference type="NCBIfam" id="TIGR00177">
    <property type="entry name" value="molyb_syn"/>
    <property type="match status" value="1"/>
</dbReference>
<dbReference type="PANTHER" id="PTHR10192">
    <property type="entry name" value="MOLYBDOPTERIN BIOSYNTHESIS PROTEIN"/>
    <property type="match status" value="1"/>
</dbReference>
<dbReference type="EC" id="2.10.1.1" evidence="6"/>
<dbReference type="Gene3D" id="2.170.190.11">
    <property type="entry name" value="Molybdopterin biosynthesis moea protein, domain 3"/>
    <property type="match status" value="1"/>
</dbReference>
<dbReference type="SUPFAM" id="SSF53218">
    <property type="entry name" value="Molybdenum cofactor biosynthesis proteins"/>
    <property type="match status" value="1"/>
</dbReference>
<dbReference type="GO" id="GO:0005829">
    <property type="term" value="C:cytosol"/>
    <property type="evidence" value="ECO:0007669"/>
    <property type="project" value="TreeGrafter"/>
</dbReference>
<dbReference type="GO" id="GO:0061599">
    <property type="term" value="F:molybdopterin molybdotransferase activity"/>
    <property type="evidence" value="ECO:0007669"/>
    <property type="project" value="UniProtKB-UniRule"/>
</dbReference>
<dbReference type="Pfam" id="PF03454">
    <property type="entry name" value="MoeA_C"/>
    <property type="match status" value="1"/>
</dbReference>
<evidence type="ECO:0000256" key="4">
    <source>
        <dbReference type="ARBA" id="ARBA00023150"/>
    </source>
</evidence>
<dbReference type="InterPro" id="IPR001453">
    <property type="entry name" value="MoaB/Mog_dom"/>
</dbReference>
<dbReference type="InterPro" id="IPR038987">
    <property type="entry name" value="MoeA-like"/>
</dbReference>
<dbReference type="Gene3D" id="3.90.105.10">
    <property type="entry name" value="Molybdopterin biosynthesis moea protein, domain 2"/>
    <property type="match status" value="1"/>
</dbReference>
<dbReference type="GO" id="GO:0006777">
    <property type="term" value="P:Mo-molybdopterin cofactor biosynthetic process"/>
    <property type="evidence" value="ECO:0007669"/>
    <property type="project" value="UniProtKB-UniRule"/>
</dbReference>
<keyword evidence="6" id="KW-0479">Metal-binding</keyword>
<feature type="domain" description="MoaB/Mog" evidence="7">
    <location>
        <begin position="176"/>
        <end position="314"/>
    </location>
</feature>
<comment type="caution">
    <text evidence="8">The sequence shown here is derived from an EMBL/GenBank/DDBJ whole genome shotgun (WGS) entry which is preliminary data.</text>
</comment>
<dbReference type="SUPFAM" id="SSF63867">
    <property type="entry name" value="MoeA C-terminal domain-like"/>
    <property type="match status" value="1"/>
</dbReference>
<accession>A0A3P1BJE9</accession>
<evidence type="ECO:0000256" key="5">
    <source>
        <dbReference type="ARBA" id="ARBA00047317"/>
    </source>
</evidence>
<dbReference type="InterPro" id="IPR036688">
    <property type="entry name" value="MoeA_C_domain_IV_sf"/>
</dbReference>
<dbReference type="AlphaFoldDB" id="A0A3P1BJE9"/>
<dbReference type="Pfam" id="PF00994">
    <property type="entry name" value="MoCF_biosynth"/>
    <property type="match status" value="1"/>
</dbReference>